<dbReference type="STRING" id="595528.A0A0D2W1H3"/>
<dbReference type="InterPro" id="IPR027267">
    <property type="entry name" value="AH/BAR_dom_sf"/>
</dbReference>
<dbReference type="PROSITE" id="PS50002">
    <property type="entry name" value="SH3"/>
    <property type="match status" value="1"/>
</dbReference>
<dbReference type="GO" id="GO:0005925">
    <property type="term" value="C:focal adhesion"/>
    <property type="evidence" value="ECO:0007669"/>
    <property type="project" value="TreeGrafter"/>
</dbReference>
<dbReference type="Gene3D" id="2.30.30.40">
    <property type="entry name" value="SH3 Domains"/>
    <property type="match status" value="1"/>
</dbReference>
<evidence type="ECO:0000259" key="7">
    <source>
        <dbReference type="PROSITE" id="PS50002"/>
    </source>
</evidence>
<evidence type="ECO:0000313" key="11">
    <source>
        <dbReference type="Proteomes" id="UP000008743"/>
    </source>
</evidence>
<dbReference type="SMART" id="SM00326">
    <property type="entry name" value="SH3"/>
    <property type="match status" value="1"/>
</dbReference>
<dbReference type="GO" id="GO:0005737">
    <property type="term" value="C:cytoplasm"/>
    <property type="evidence" value="ECO:0007669"/>
    <property type="project" value="UniProtKB-SubCell"/>
</dbReference>
<dbReference type="InterPro" id="IPR004148">
    <property type="entry name" value="BAR_dom"/>
</dbReference>
<sequence>MPGTSSRRSVLDSKRHFLNKRFLQLSQQATESMGARDRSEMGDLDFARLEEIVRKMQTDYASVVENTNKLLRPKSLRQSVLKFAEVIDRHEIDKTRLGKLGQSMVQSGQDIGEESTLGAAFVLCGNTERQLSEAWLQFEQQSGKRFVEPMTVYAQTHLKELQQQLKKLEADRLYVDANKQKAESARRGLGIKSNVVDVSVLKHREAKVDRLRSEHLTKCDAARAQLEHFFYDMEDDQFLVLMSFIEEQMKFFQNGLDILSKLAGQLQAITQQPVTSITGTERAAPASIRRARVLYDYSANSDDELSLAAGEILSISSDAQGDWLEATNQDGMTGLVPSNYVELLADAEAADVGVSDSSRAQVDGQQSGQSRIAAPGLQQGSQGMAPSRSPTSAQHSTNMPRSATQSQTPQQASLQIPNTGHTDVTRSRSNTDTRAQEASAIVTTACDSMLRNLGDTQASIAAVDQTAPINPHPVEVVVGNRDALMQYAQELVARCKAFKAAGIDAMSQPDVFSQSSAQCDRTLTLLGESAARLAQSLGSASDRSRLLSRSQALITTIAALVQAIRLGAETAAGSGHVTDLTEFVREPAKQLVQSIGALLDAIDNIAIAPTPQPSGSEALSSLNEAERALHAMALDVKRDTEAMQSLTAPSSAAALAAAAAAASLSVDRNKPKAFEAKVTFELLGGAGELGTCVTQLISAAIEAQRAIGPCAMSQPYFAVGVWSEGLVSAAREVAEYTSMLRAAAEGLSNGTRPLMDLPASARAVAAATMQLVLAGSTRNPNQAVQLRLHDAGAAVRHVCDKLSAAQLQQTISQMPADSAPAMSASSLAAQRAAELEARSKVLQMERNLEKAREDLHSVHKAKYVGSTTLPRAETPPSAADQDLMDRLARLRQQ</sequence>
<feature type="domain" description="I/LWEQ" evidence="8">
    <location>
        <begin position="626"/>
        <end position="866"/>
    </location>
</feature>
<gene>
    <name evidence="10" type="ORF">CAOG_008154</name>
</gene>
<evidence type="ECO:0000256" key="1">
    <source>
        <dbReference type="ARBA" id="ARBA00004496"/>
    </source>
</evidence>
<dbReference type="GO" id="GO:0003779">
    <property type="term" value="F:actin binding"/>
    <property type="evidence" value="ECO:0007669"/>
    <property type="project" value="InterPro"/>
</dbReference>
<dbReference type="PANTHER" id="PTHR19981:SF1">
    <property type="entry name" value="RHEA, ISOFORM B"/>
    <property type="match status" value="1"/>
</dbReference>
<keyword evidence="2 4" id="KW-0728">SH3 domain</keyword>
<dbReference type="Pfam" id="PF01608">
    <property type="entry name" value="I_LWEQ"/>
    <property type="match status" value="1"/>
</dbReference>
<dbReference type="GO" id="GO:0030036">
    <property type="term" value="P:actin cytoskeleton organization"/>
    <property type="evidence" value="ECO:0007669"/>
    <property type="project" value="TreeGrafter"/>
</dbReference>
<feature type="compositionally biased region" description="Basic and acidic residues" evidence="6">
    <location>
        <begin position="423"/>
        <end position="435"/>
    </location>
</feature>
<dbReference type="SUPFAM" id="SSF50044">
    <property type="entry name" value="SH3-domain"/>
    <property type="match status" value="1"/>
</dbReference>
<dbReference type="Pfam" id="PF03114">
    <property type="entry name" value="BAR"/>
    <property type="match status" value="1"/>
</dbReference>
<dbReference type="PROSITE" id="PS51021">
    <property type="entry name" value="BAR"/>
    <property type="match status" value="1"/>
</dbReference>
<dbReference type="SMART" id="SM00721">
    <property type="entry name" value="BAR"/>
    <property type="match status" value="1"/>
</dbReference>
<feature type="region of interest" description="Disordered" evidence="6">
    <location>
        <begin position="355"/>
        <end position="438"/>
    </location>
</feature>
<dbReference type="SUPFAM" id="SSF109885">
    <property type="entry name" value="I/LWEQ domain"/>
    <property type="match status" value="1"/>
</dbReference>
<dbReference type="GO" id="GO:0098609">
    <property type="term" value="P:cell-cell adhesion"/>
    <property type="evidence" value="ECO:0007669"/>
    <property type="project" value="TreeGrafter"/>
</dbReference>
<evidence type="ECO:0000259" key="9">
    <source>
        <dbReference type="PROSITE" id="PS51021"/>
    </source>
</evidence>
<keyword evidence="3" id="KW-0963">Cytoplasm</keyword>
<dbReference type="InterPro" id="IPR036028">
    <property type="entry name" value="SH3-like_dom_sf"/>
</dbReference>
<protein>
    <recommendedName>
        <fullName evidence="12">SH3 domain-containing protein</fullName>
    </recommendedName>
</protein>
<proteinExistence type="predicted"/>
<keyword evidence="5" id="KW-0175">Coiled coil</keyword>
<evidence type="ECO:0000256" key="3">
    <source>
        <dbReference type="ARBA" id="ARBA00022490"/>
    </source>
</evidence>
<dbReference type="Gene3D" id="1.20.1270.60">
    <property type="entry name" value="Arfaptin homology (AH) domain/BAR domain"/>
    <property type="match status" value="1"/>
</dbReference>
<dbReference type="InterPro" id="IPR002558">
    <property type="entry name" value="ILWEQ_dom"/>
</dbReference>
<dbReference type="InterPro" id="IPR035964">
    <property type="entry name" value="I/LWEQ_dom_sf"/>
</dbReference>
<dbReference type="OMA" id="SKPASHY"/>
<feature type="domain" description="BAR" evidence="9">
    <location>
        <begin position="31"/>
        <end position="275"/>
    </location>
</feature>
<evidence type="ECO:0008006" key="12">
    <source>
        <dbReference type="Google" id="ProtNLM"/>
    </source>
</evidence>
<dbReference type="InterPro" id="IPR001452">
    <property type="entry name" value="SH3_domain"/>
</dbReference>
<evidence type="ECO:0000256" key="4">
    <source>
        <dbReference type="PROSITE-ProRule" id="PRU00192"/>
    </source>
</evidence>
<dbReference type="PANTHER" id="PTHR19981">
    <property type="entry name" value="TALIN"/>
    <property type="match status" value="1"/>
</dbReference>
<dbReference type="PRINTS" id="PR00452">
    <property type="entry name" value="SH3DOMAIN"/>
</dbReference>
<reference evidence="11" key="1">
    <citation type="submission" date="2011-02" db="EMBL/GenBank/DDBJ databases">
        <title>The Genome Sequence of Capsaspora owczarzaki ATCC 30864.</title>
        <authorList>
            <person name="Russ C."/>
            <person name="Cuomo C."/>
            <person name="Burger G."/>
            <person name="Gray M.W."/>
            <person name="Holland P.W.H."/>
            <person name="King N."/>
            <person name="Lang F.B.F."/>
            <person name="Roger A.J."/>
            <person name="Ruiz-Trillo I."/>
            <person name="Young S.K."/>
            <person name="Zeng Q."/>
            <person name="Gargeya S."/>
            <person name="Alvarado L."/>
            <person name="Berlin A."/>
            <person name="Chapman S.B."/>
            <person name="Chen Z."/>
            <person name="Freedman E."/>
            <person name="Gellesch M."/>
            <person name="Goldberg J."/>
            <person name="Griggs A."/>
            <person name="Gujja S."/>
            <person name="Heilman E."/>
            <person name="Heiman D."/>
            <person name="Howarth C."/>
            <person name="Mehta T."/>
            <person name="Neiman D."/>
            <person name="Pearson M."/>
            <person name="Roberts A."/>
            <person name="Saif S."/>
            <person name="Shea T."/>
            <person name="Shenoy N."/>
            <person name="Sisk P."/>
            <person name="Stolte C."/>
            <person name="Sykes S."/>
            <person name="White J."/>
            <person name="Yandava C."/>
            <person name="Haas B."/>
            <person name="Nusbaum C."/>
            <person name="Birren B."/>
        </authorList>
    </citation>
    <scope>NUCLEOTIDE SEQUENCE</scope>
    <source>
        <strain evidence="11">ATCC 30864</strain>
    </source>
</reference>
<dbReference type="GO" id="GO:0005886">
    <property type="term" value="C:plasma membrane"/>
    <property type="evidence" value="ECO:0007669"/>
    <property type="project" value="TreeGrafter"/>
</dbReference>
<organism evidence="10 11">
    <name type="scientific">Capsaspora owczarzaki (strain ATCC 30864)</name>
    <dbReference type="NCBI Taxonomy" id="595528"/>
    <lineage>
        <taxon>Eukaryota</taxon>
        <taxon>Filasterea</taxon>
        <taxon>Capsaspora</taxon>
    </lineage>
</organism>
<evidence type="ECO:0000256" key="5">
    <source>
        <dbReference type="SAM" id="Coils"/>
    </source>
</evidence>
<feature type="coiled-coil region" evidence="5">
    <location>
        <begin position="834"/>
        <end position="861"/>
    </location>
</feature>
<feature type="coiled-coil region" evidence="5">
    <location>
        <begin position="151"/>
        <end position="178"/>
    </location>
</feature>
<dbReference type="GO" id="GO:0005178">
    <property type="term" value="F:integrin binding"/>
    <property type="evidence" value="ECO:0007669"/>
    <property type="project" value="TreeGrafter"/>
</dbReference>
<dbReference type="Proteomes" id="UP000008743">
    <property type="component" value="Unassembled WGS sequence"/>
</dbReference>
<dbReference type="RefSeq" id="XP_004342755.1">
    <property type="nucleotide sequence ID" value="XM_004342706.2"/>
</dbReference>
<feature type="compositionally biased region" description="Low complexity" evidence="6">
    <location>
        <begin position="402"/>
        <end position="415"/>
    </location>
</feature>
<feature type="domain" description="SH3" evidence="7">
    <location>
        <begin position="286"/>
        <end position="346"/>
    </location>
</feature>
<dbReference type="PhylomeDB" id="A0A0D2W1H3"/>
<dbReference type="EMBL" id="KE346376">
    <property type="protein sequence ID" value="KJE98142.1"/>
    <property type="molecule type" value="Genomic_DNA"/>
</dbReference>
<feature type="compositionally biased region" description="Polar residues" evidence="6">
    <location>
        <begin position="378"/>
        <end position="401"/>
    </location>
</feature>
<dbReference type="eggNOG" id="KOG1118">
    <property type="taxonomic scope" value="Eukaryota"/>
</dbReference>
<dbReference type="SMART" id="SM00307">
    <property type="entry name" value="ILWEQ"/>
    <property type="match status" value="1"/>
</dbReference>
<dbReference type="eggNOG" id="KOG0980">
    <property type="taxonomic scope" value="Eukaryota"/>
</dbReference>
<dbReference type="InParanoid" id="A0A0D2W1H3"/>
<dbReference type="Gene3D" id="1.20.1410.10">
    <property type="entry name" value="I/LWEQ domain"/>
    <property type="match status" value="1"/>
</dbReference>
<dbReference type="PROSITE" id="PS50945">
    <property type="entry name" value="I_LWEQ"/>
    <property type="match status" value="1"/>
</dbReference>
<dbReference type="AlphaFoldDB" id="A0A0D2W1H3"/>
<dbReference type="SUPFAM" id="SSF103657">
    <property type="entry name" value="BAR/IMD domain-like"/>
    <property type="match status" value="1"/>
</dbReference>
<dbReference type="OrthoDB" id="14167at2759"/>
<evidence type="ECO:0000256" key="2">
    <source>
        <dbReference type="ARBA" id="ARBA00022443"/>
    </source>
</evidence>
<comment type="subcellular location">
    <subcellularLocation>
        <location evidence="1">Cytoplasm</location>
    </subcellularLocation>
</comment>
<evidence type="ECO:0000313" key="10">
    <source>
        <dbReference type="EMBL" id="KJE98142.1"/>
    </source>
</evidence>
<name>A0A0D2W1H3_CAPO3</name>
<evidence type="ECO:0000259" key="8">
    <source>
        <dbReference type="PROSITE" id="PS50945"/>
    </source>
</evidence>
<accession>A0A0D2W1H3</accession>
<feature type="compositionally biased region" description="Polar residues" evidence="6">
    <location>
        <begin position="355"/>
        <end position="370"/>
    </location>
</feature>
<keyword evidence="11" id="KW-1185">Reference proteome</keyword>
<feature type="compositionally biased region" description="Basic and acidic residues" evidence="6">
    <location>
        <begin position="883"/>
        <end position="893"/>
    </location>
</feature>
<dbReference type="Pfam" id="PF14604">
    <property type="entry name" value="SH3_9"/>
    <property type="match status" value="1"/>
</dbReference>
<feature type="region of interest" description="Disordered" evidence="6">
    <location>
        <begin position="862"/>
        <end position="893"/>
    </location>
</feature>
<evidence type="ECO:0000256" key="6">
    <source>
        <dbReference type="SAM" id="MobiDB-lite"/>
    </source>
</evidence>